<feature type="coiled-coil region" evidence="12">
    <location>
        <begin position="282"/>
        <end position="313"/>
    </location>
</feature>
<organism evidence="13 14">
    <name type="scientific">Mycobacterium lentiflavum</name>
    <dbReference type="NCBI Taxonomy" id="141349"/>
    <lineage>
        <taxon>Bacteria</taxon>
        <taxon>Bacillati</taxon>
        <taxon>Actinomycetota</taxon>
        <taxon>Actinomycetes</taxon>
        <taxon>Mycobacteriales</taxon>
        <taxon>Mycobacteriaceae</taxon>
        <taxon>Mycobacterium</taxon>
        <taxon>Mycobacterium simiae complex</taxon>
    </lineage>
</organism>
<dbReference type="Gene3D" id="1.10.620.20">
    <property type="entry name" value="Ribonucleotide Reductase, subunit A"/>
    <property type="match status" value="1"/>
</dbReference>
<dbReference type="InterPro" id="IPR009078">
    <property type="entry name" value="Ferritin-like_SF"/>
</dbReference>
<dbReference type="STRING" id="141349.BN1232_02746"/>
<feature type="binding site" evidence="11">
    <location>
        <position position="107"/>
    </location>
    <ligand>
        <name>Fe cation</name>
        <dbReference type="ChEBI" id="CHEBI:24875"/>
        <label>2</label>
    </ligand>
</feature>
<keyword evidence="6" id="KW-0276">Fatty acid metabolism</keyword>
<evidence type="ECO:0000313" key="14">
    <source>
        <dbReference type="Proteomes" id="UP000199251"/>
    </source>
</evidence>
<feature type="binding site" evidence="11">
    <location>
        <position position="197"/>
    </location>
    <ligand>
        <name>Fe cation</name>
        <dbReference type="ChEBI" id="CHEBI:24875"/>
        <label>1</label>
    </ligand>
</feature>
<keyword evidence="10" id="KW-0275">Fatty acid biosynthesis</keyword>
<evidence type="ECO:0000256" key="5">
    <source>
        <dbReference type="ARBA" id="ARBA00022723"/>
    </source>
</evidence>
<evidence type="ECO:0000256" key="7">
    <source>
        <dbReference type="ARBA" id="ARBA00023002"/>
    </source>
</evidence>
<feature type="binding site" evidence="11">
    <location>
        <position position="197"/>
    </location>
    <ligand>
        <name>Fe cation</name>
        <dbReference type="ChEBI" id="CHEBI:24875"/>
        <label>2</label>
    </ligand>
</feature>
<keyword evidence="12" id="KW-0175">Coiled coil</keyword>
<dbReference type="EMBL" id="CTEE01000001">
    <property type="protein sequence ID" value="CQD13682.1"/>
    <property type="molecule type" value="Genomic_DNA"/>
</dbReference>
<reference evidence="13 14" key="1">
    <citation type="submission" date="2015-03" db="EMBL/GenBank/DDBJ databases">
        <authorList>
            <person name="Urmite Genomes"/>
        </authorList>
    </citation>
    <scope>NUCLEOTIDE SEQUENCE [LARGE SCALE GENOMIC DNA]</scope>
    <source>
        <strain evidence="13 14">CSUR P1491</strain>
    </source>
</reference>
<dbReference type="GO" id="GO:0005829">
    <property type="term" value="C:cytosol"/>
    <property type="evidence" value="ECO:0007669"/>
    <property type="project" value="TreeGrafter"/>
</dbReference>
<evidence type="ECO:0000256" key="3">
    <source>
        <dbReference type="ARBA" id="ARBA00011738"/>
    </source>
</evidence>
<dbReference type="InterPro" id="IPR005067">
    <property type="entry name" value="Fatty_acid_desaturase-2"/>
</dbReference>
<dbReference type="Pfam" id="PF03405">
    <property type="entry name" value="FA_desaturase_2"/>
    <property type="match status" value="1"/>
</dbReference>
<feature type="binding site" evidence="11">
    <location>
        <position position="167"/>
    </location>
    <ligand>
        <name>Fe cation</name>
        <dbReference type="ChEBI" id="CHEBI:24875"/>
        <label>2</label>
    </ligand>
</feature>
<dbReference type="GO" id="GO:0045300">
    <property type="term" value="F:stearoyl-[ACP] desaturase activity"/>
    <property type="evidence" value="ECO:0007669"/>
    <property type="project" value="InterPro"/>
</dbReference>
<evidence type="ECO:0000256" key="9">
    <source>
        <dbReference type="ARBA" id="ARBA00023098"/>
    </source>
</evidence>
<accession>A0A0E4GXP1</accession>
<evidence type="ECO:0000256" key="10">
    <source>
        <dbReference type="ARBA" id="ARBA00023160"/>
    </source>
</evidence>
<feature type="binding site" evidence="11">
    <location>
        <position position="110"/>
    </location>
    <ligand>
        <name>Fe cation</name>
        <dbReference type="ChEBI" id="CHEBI:24875"/>
        <label>1</label>
    </ligand>
</feature>
<keyword evidence="9" id="KW-0443">Lipid metabolism</keyword>
<dbReference type="InterPro" id="IPR012348">
    <property type="entry name" value="RNR-like"/>
</dbReference>
<keyword evidence="8 11" id="KW-0408">Iron</keyword>
<comment type="subunit">
    <text evidence="3">Homodimer.</text>
</comment>
<dbReference type="RefSeq" id="WP_090601782.1">
    <property type="nucleotide sequence ID" value="NZ_CTEE01000001.1"/>
</dbReference>
<feature type="binding site" evidence="11">
    <location>
        <position position="76"/>
    </location>
    <ligand>
        <name>Fe cation</name>
        <dbReference type="ChEBI" id="CHEBI:24875"/>
        <label>1</label>
    </ligand>
</feature>
<evidence type="ECO:0000256" key="2">
    <source>
        <dbReference type="ARBA" id="ARBA00008749"/>
    </source>
</evidence>
<dbReference type="SUPFAM" id="SSF47240">
    <property type="entry name" value="Ferritin-like"/>
    <property type="match status" value="1"/>
</dbReference>
<dbReference type="PIRSF" id="PIRSF000346">
    <property type="entry name" value="Dlt9_acylACP_des"/>
    <property type="match status" value="1"/>
</dbReference>
<comment type="cofactor">
    <cofactor evidence="1">
        <name>Fe(2+)</name>
        <dbReference type="ChEBI" id="CHEBI:29033"/>
    </cofactor>
</comment>
<comment type="similarity">
    <text evidence="2">Belongs to the fatty acid desaturase type 2 family.</text>
</comment>
<keyword evidence="7" id="KW-0560">Oxidoreductase</keyword>
<evidence type="ECO:0000313" key="13">
    <source>
        <dbReference type="EMBL" id="CQD13682.1"/>
    </source>
</evidence>
<dbReference type="GO" id="GO:0046872">
    <property type="term" value="F:metal ion binding"/>
    <property type="evidence" value="ECO:0007669"/>
    <property type="project" value="UniProtKB-KW"/>
</dbReference>
<dbReference type="Proteomes" id="UP000199251">
    <property type="component" value="Unassembled WGS sequence"/>
</dbReference>
<dbReference type="AlphaFoldDB" id="A0A0E4GXP1"/>
<dbReference type="CDD" id="cd01050">
    <property type="entry name" value="Acyl_ACP_Desat"/>
    <property type="match status" value="1"/>
</dbReference>
<gene>
    <name evidence="13" type="primary">desA1_1</name>
    <name evidence="13" type="ORF">BN1232_02746</name>
</gene>
<comment type="cofactor">
    <cofactor evidence="11">
        <name>Fe cation</name>
        <dbReference type="ChEBI" id="CHEBI:24875"/>
    </cofactor>
    <text evidence="11">Binds 2 iron ions per subunit.</text>
</comment>
<evidence type="ECO:0000256" key="12">
    <source>
        <dbReference type="SAM" id="Coils"/>
    </source>
</evidence>
<feature type="binding site" evidence="11">
    <location>
        <position position="107"/>
    </location>
    <ligand>
        <name>Fe cation</name>
        <dbReference type="ChEBI" id="CHEBI:24875"/>
        <label>1</label>
    </ligand>
</feature>
<evidence type="ECO:0000256" key="11">
    <source>
        <dbReference type="PIRSR" id="PIRSR000346-1"/>
    </source>
</evidence>
<evidence type="ECO:0000256" key="1">
    <source>
        <dbReference type="ARBA" id="ARBA00001954"/>
    </source>
</evidence>
<evidence type="ECO:0000256" key="6">
    <source>
        <dbReference type="ARBA" id="ARBA00022832"/>
    </source>
</evidence>
<dbReference type="GO" id="GO:0006633">
    <property type="term" value="P:fatty acid biosynthetic process"/>
    <property type="evidence" value="ECO:0007669"/>
    <property type="project" value="UniProtKB-KW"/>
</dbReference>
<proteinExistence type="inferred from homology"/>
<evidence type="ECO:0000256" key="8">
    <source>
        <dbReference type="ARBA" id="ARBA00023004"/>
    </source>
</evidence>
<keyword evidence="4" id="KW-0444">Lipid biosynthesis</keyword>
<name>A0A0E4GXP1_MYCLN</name>
<keyword evidence="5 11" id="KW-0479">Metal-binding</keyword>
<sequence>MSEDLTNVQLLRELEPVVERLLNRHLSMFKEWNPHDYVPWSDGRNFYALDGQDWEPGQSRLPDVAQVAMVQNLLTEDNLPSYHREIAMNFSMDGPWGQWVNRWTAEENRHSTALRDYLVVTRAVDPVELEKLRLEQMTRGFSPGQNRQGDMFAESLFDSVMYVSFQELATRVSHRNTGKVSNDAIAEQLMARVSHDENLHMIFYRDVSAAGLDIAPNQAMKSVHRILRNFKMPGFTVPEFRRKAVIIAVGGVYDPRIHLNEVVMPVLKKWRIFEREDFTGEAARMRDDLALLVKELEEASDKFDESKQRYLEREARKTEKITASKVLQTKGTLTLSGH</sequence>
<dbReference type="OrthoDB" id="9772881at2"/>
<dbReference type="PANTHER" id="PTHR31155">
    <property type="entry name" value="ACYL- ACYL-CARRIER-PROTEIN DESATURASE-RELATED"/>
    <property type="match status" value="1"/>
</dbReference>
<feature type="binding site" evidence="11">
    <location>
        <position position="200"/>
    </location>
    <ligand>
        <name>Fe cation</name>
        <dbReference type="ChEBI" id="CHEBI:24875"/>
        <label>2</label>
    </ligand>
</feature>
<evidence type="ECO:0000256" key="4">
    <source>
        <dbReference type="ARBA" id="ARBA00022516"/>
    </source>
</evidence>
<dbReference type="PANTHER" id="PTHR31155:SF9">
    <property type="entry name" value="STEAROYL-[ACYL-CARRIER-PROTEIN] 9-DESATURASE 7, CHLOROPLASTIC"/>
    <property type="match status" value="1"/>
</dbReference>
<protein>
    <submittedName>
        <fullName evidence="13">Acyl-[acyl-carrier protein] desaturase DesA1</fullName>
    </submittedName>
</protein>